<dbReference type="PATRIC" id="fig|155920.8.peg.766"/>
<evidence type="ECO:0000313" key="2">
    <source>
        <dbReference type="EMBL" id="AIC11036.1"/>
    </source>
</evidence>
<dbReference type="HOGENOM" id="CLU_3013345_0_0_6"/>
<evidence type="ECO:0000313" key="3">
    <source>
        <dbReference type="Proteomes" id="UP000027215"/>
    </source>
</evidence>
<name>A0A060HCD2_XYLFS</name>
<sequence>MIHTHFMQSCWELAMTRCAHMFYMVSDACDEQHGMGGSGTAANRKTPETFAAGRLG</sequence>
<organism evidence="2 3">
    <name type="scientific">Xylella fastidiosa subsp. sandyi Ann-1</name>
    <dbReference type="NCBI Taxonomy" id="155920"/>
    <lineage>
        <taxon>Bacteria</taxon>
        <taxon>Pseudomonadati</taxon>
        <taxon>Pseudomonadota</taxon>
        <taxon>Gammaproteobacteria</taxon>
        <taxon>Lysobacterales</taxon>
        <taxon>Lysobacteraceae</taxon>
        <taxon>Xylella</taxon>
    </lineage>
</organism>
<reference evidence="2 3" key="1">
    <citation type="submission" date="2013-08" db="EMBL/GenBank/DDBJ databases">
        <authorList>
            <person name="Stouthamer R."/>
            <person name="Nunney L."/>
        </authorList>
    </citation>
    <scope>NUCLEOTIDE SEQUENCE [LARGE SCALE GENOMIC DNA]</scope>
    <source>
        <strain evidence="3">ann-1</strain>
    </source>
</reference>
<accession>A0A060HCD2</accession>
<dbReference type="AlphaFoldDB" id="A0A060HCD2"/>
<dbReference type="Proteomes" id="UP000027215">
    <property type="component" value="Chromosome"/>
</dbReference>
<proteinExistence type="predicted"/>
<evidence type="ECO:0000256" key="1">
    <source>
        <dbReference type="SAM" id="MobiDB-lite"/>
    </source>
</evidence>
<dbReference type="KEGG" id="xfs:D934_03170"/>
<feature type="region of interest" description="Disordered" evidence="1">
    <location>
        <begin position="35"/>
        <end position="56"/>
    </location>
</feature>
<dbReference type="EMBL" id="CP006696">
    <property type="protein sequence ID" value="AIC11036.1"/>
    <property type="molecule type" value="Genomic_DNA"/>
</dbReference>
<protein>
    <submittedName>
        <fullName evidence="2">Uncharacterized protein</fullName>
    </submittedName>
</protein>
<gene>
    <name evidence="2" type="ORF">D934_03170</name>
</gene>